<accession>A0A024GII1</accession>
<proteinExistence type="predicted"/>
<name>A0A024GII1_9STRA</name>
<dbReference type="InParanoid" id="A0A024GII1"/>
<protein>
    <submittedName>
        <fullName evidence="1">Uncharacterized protein</fullName>
    </submittedName>
</protein>
<reference evidence="1 2" key="1">
    <citation type="submission" date="2012-05" db="EMBL/GenBank/DDBJ databases">
        <title>Recombination and specialization in a pathogen metapopulation.</title>
        <authorList>
            <person name="Gardiner A."/>
            <person name="Kemen E."/>
            <person name="Schultz-Larsen T."/>
            <person name="MacLean D."/>
            <person name="Van Oosterhout C."/>
            <person name="Jones J.D.G."/>
        </authorList>
    </citation>
    <scope>NUCLEOTIDE SEQUENCE [LARGE SCALE GENOMIC DNA]</scope>
    <source>
        <strain evidence="1 2">Ac Nc2</strain>
    </source>
</reference>
<gene>
    <name evidence="1" type="ORF">BN9_076530</name>
</gene>
<dbReference type="Proteomes" id="UP000053237">
    <property type="component" value="Unassembled WGS sequence"/>
</dbReference>
<evidence type="ECO:0000313" key="2">
    <source>
        <dbReference type="Proteomes" id="UP000053237"/>
    </source>
</evidence>
<comment type="caution">
    <text evidence="1">The sequence shown here is derived from an EMBL/GenBank/DDBJ whole genome shotgun (WGS) entry which is preliminary data.</text>
</comment>
<sequence>MENPLALIDAIEGGATGIEADGNNECEQGATAHGYQMHPENGLITSLRMQVNMLEVKLKDSEYRKEMLQMHLDELPTGNWKSDEKWDFVPGWNSSGLDYRLQSDSDISWTSSASSQ</sequence>
<dbReference type="AlphaFoldDB" id="A0A024GII1"/>
<dbReference type="EMBL" id="CAIX01000137">
    <property type="protein sequence ID" value="CCI46698.1"/>
    <property type="molecule type" value="Genomic_DNA"/>
</dbReference>
<organism evidence="1 2">
    <name type="scientific">Albugo candida</name>
    <dbReference type="NCBI Taxonomy" id="65357"/>
    <lineage>
        <taxon>Eukaryota</taxon>
        <taxon>Sar</taxon>
        <taxon>Stramenopiles</taxon>
        <taxon>Oomycota</taxon>
        <taxon>Peronosporomycetes</taxon>
        <taxon>Albuginales</taxon>
        <taxon>Albuginaceae</taxon>
        <taxon>Albugo</taxon>
    </lineage>
</organism>
<evidence type="ECO:0000313" key="1">
    <source>
        <dbReference type="EMBL" id="CCI46698.1"/>
    </source>
</evidence>
<keyword evidence="2" id="KW-1185">Reference proteome</keyword>